<feature type="compositionally biased region" description="Polar residues" evidence="1">
    <location>
        <begin position="67"/>
        <end position="88"/>
    </location>
</feature>
<evidence type="ECO:0000313" key="3">
    <source>
        <dbReference type="Proteomes" id="UP001552299"/>
    </source>
</evidence>
<keyword evidence="3" id="KW-1185">Reference proteome</keyword>
<feature type="compositionally biased region" description="Polar residues" evidence="1">
    <location>
        <begin position="375"/>
        <end position="384"/>
    </location>
</feature>
<evidence type="ECO:0000256" key="1">
    <source>
        <dbReference type="SAM" id="MobiDB-lite"/>
    </source>
</evidence>
<reference evidence="2 3" key="1">
    <citation type="journal article" date="2024" name="Plant Biotechnol. J.">
        <title>Dendrobium thyrsiflorum genome and its molecular insights into genes involved in important horticultural traits.</title>
        <authorList>
            <person name="Chen B."/>
            <person name="Wang J.Y."/>
            <person name="Zheng P.J."/>
            <person name="Li K.L."/>
            <person name="Liang Y.M."/>
            <person name="Chen X.F."/>
            <person name="Zhang C."/>
            <person name="Zhao X."/>
            <person name="He X."/>
            <person name="Zhang G.Q."/>
            <person name="Liu Z.J."/>
            <person name="Xu Q."/>
        </authorList>
    </citation>
    <scope>NUCLEOTIDE SEQUENCE [LARGE SCALE GENOMIC DNA]</scope>
    <source>
        <strain evidence="2">GZMU011</strain>
    </source>
</reference>
<feature type="region of interest" description="Disordered" evidence="1">
    <location>
        <begin position="351"/>
        <end position="432"/>
    </location>
</feature>
<evidence type="ECO:0000313" key="2">
    <source>
        <dbReference type="EMBL" id="KAL0911183.1"/>
    </source>
</evidence>
<dbReference type="AlphaFoldDB" id="A0ABD0UEN9"/>
<organism evidence="2 3">
    <name type="scientific">Dendrobium thyrsiflorum</name>
    <name type="common">Pinecone-like raceme dendrobium</name>
    <name type="synonym">Orchid</name>
    <dbReference type="NCBI Taxonomy" id="117978"/>
    <lineage>
        <taxon>Eukaryota</taxon>
        <taxon>Viridiplantae</taxon>
        <taxon>Streptophyta</taxon>
        <taxon>Embryophyta</taxon>
        <taxon>Tracheophyta</taxon>
        <taxon>Spermatophyta</taxon>
        <taxon>Magnoliopsida</taxon>
        <taxon>Liliopsida</taxon>
        <taxon>Asparagales</taxon>
        <taxon>Orchidaceae</taxon>
        <taxon>Epidendroideae</taxon>
        <taxon>Malaxideae</taxon>
        <taxon>Dendrobiinae</taxon>
        <taxon>Dendrobium</taxon>
    </lineage>
</organism>
<protein>
    <submittedName>
        <fullName evidence="2">Uncharacterized protein</fullName>
    </submittedName>
</protein>
<comment type="caution">
    <text evidence="2">The sequence shown here is derived from an EMBL/GenBank/DDBJ whole genome shotgun (WGS) entry which is preliminary data.</text>
</comment>
<gene>
    <name evidence="2" type="ORF">M5K25_019304</name>
</gene>
<feature type="compositionally biased region" description="Basic and acidic residues" evidence="1">
    <location>
        <begin position="421"/>
        <end position="432"/>
    </location>
</feature>
<dbReference type="Proteomes" id="UP001552299">
    <property type="component" value="Unassembled WGS sequence"/>
</dbReference>
<feature type="compositionally biased region" description="Polar residues" evidence="1">
    <location>
        <begin position="404"/>
        <end position="414"/>
    </location>
</feature>
<sequence>MKNELKEKYLPIVFLEFGVLGSSGVKRLGEIAPPLELRIDCILPSSSHGKQQHKEGGKPTGILGKTANPQSSSRYSSPAQMLPVNNSQKHGKAGNRGAKQLAPSRQLNSQMSGIGTATETHASIENRRVSSGNRETTFLSLQKSGVMMVAKKVDALEENLDGEMSKMKATVEDRISSMEVKVSDLHEMVKRILKNQNQMAASEARGPVGRNTNSEIRRTENDVEIIEERDGRIHVWEQRQTAGSQQADELGLAFGVAHILEVGVRALDMQSIGEGSMDKRAPLDLILFVSPESVQTFIKIPMVSAVLYSSSKVELYGPWKQVLFHVTVLGPVELEPSGCILSRSKTFKQMEDRWDEEQEPNGQTQKKGHGEDQQVAAQRTNTGNRARERPTGSSPADGHREQSTGEANRQQHSGHTGGKQPPREKEKPREEQPAPLLASAWLFGWSCLVEFSYLFWELLVASNLVSEPRLVYPRLVV</sequence>
<dbReference type="EMBL" id="JANQDX010000015">
    <property type="protein sequence ID" value="KAL0911183.1"/>
    <property type="molecule type" value="Genomic_DNA"/>
</dbReference>
<name>A0ABD0UEN9_DENTH</name>
<proteinExistence type="predicted"/>
<accession>A0ABD0UEN9</accession>
<feature type="region of interest" description="Disordered" evidence="1">
    <location>
        <begin position="46"/>
        <end position="108"/>
    </location>
</feature>